<dbReference type="AlphaFoldDB" id="A0A556C5U6"/>
<dbReference type="Gene3D" id="3.30.1540.10">
    <property type="entry name" value="formyl-coa transferase, domain 3"/>
    <property type="match status" value="1"/>
</dbReference>
<dbReference type="Gene3D" id="3.40.50.10540">
    <property type="entry name" value="Crotonobetainyl-coa:carnitine coa-transferase, domain 1"/>
    <property type="match status" value="1"/>
</dbReference>
<proteinExistence type="predicted"/>
<sequence length="401" mass="43175">MDETESGSTGGGEGPLSGVTVLELGVFMAGPFATMQLADLGARVIKIENPTGGDQTRSTGPFINGESAPYMLINRNKESITLDLKSEVGQEAFMRLAETADVVVENMRPGVMQRLGVAYENVRERNPGIIYASASGWGQDGPLAKLAGLDIMAQARSGLMSITGQPDSPPAKVGVPICDLTSAMYVALALTSALYERNRSGEGQYIDVSLFESGVSYAVWEAAGYFVDGKVGRPNGSAHQNQAPYQAVHSADGYVTIGANTPRNWVRFCQGLGLAELLDDERFQESYDRLTHRDELIDLIEEKTKTMTTDEVVEVLNEAGVPCAPISDYSQVFTDEHLASRDFFWDSEHPVAGTVRQIGSPMRLSRTPARRGPAGPSLGADNSILDELGFSEAELVELKSQ</sequence>
<feature type="region of interest" description="Disordered" evidence="2">
    <location>
        <begin position="362"/>
        <end position="383"/>
    </location>
</feature>
<dbReference type="SUPFAM" id="SSF89796">
    <property type="entry name" value="CoA-transferase family III (CaiB/BaiF)"/>
    <property type="match status" value="1"/>
</dbReference>
<dbReference type="Proteomes" id="UP000316406">
    <property type="component" value="Unassembled WGS sequence"/>
</dbReference>
<dbReference type="InterPro" id="IPR003673">
    <property type="entry name" value="CoA-Trfase_fam_III"/>
</dbReference>
<dbReference type="Pfam" id="PF02515">
    <property type="entry name" value="CoA_transf_3"/>
    <property type="match status" value="1"/>
</dbReference>
<protein>
    <submittedName>
        <fullName evidence="3">CoA transferase</fullName>
    </submittedName>
</protein>
<keyword evidence="1 3" id="KW-0808">Transferase</keyword>
<organism evidence="3 4">
    <name type="scientific">Brevibacterium aurantiacum</name>
    <dbReference type="NCBI Taxonomy" id="273384"/>
    <lineage>
        <taxon>Bacteria</taxon>
        <taxon>Bacillati</taxon>
        <taxon>Actinomycetota</taxon>
        <taxon>Actinomycetes</taxon>
        <taxon>Micrococcales</taxon>
        <taxon>Brevibacteriaceae</taxon>
        <taxon>Brevibacterium</taxon>
    </lineage>
</organism>
<dbReference type="InterPro" id="IPR050483">
    <property type="entry name" value="CoA-transferase_III_domain"/>
</dbReference>
<keyword evidence="4" id="KW-1185">Reference proteome</keyword>
<evidence type="ECO:0000313" key="3">
    <source>
        <dbReference type="EMBL" id="TSI12812.1"/>
    </source>
</evidence>
<dbReference type="InterPro" id="IPR023606">
    <property type="entry name" value="CoA-Trfase_III_dom_1_sf"/>
</dbReference>
<dbReference type="EMBL" id="VLTK01000014">
    <property type="protein sequence ID" value="TSI12812.1"/>
    <property type="molecule type" value="Genomic_DNA"/>
</dbReference>
<comment type="caution">
    <text evidence="3">The sequence shown here is derived from an EMBL/GenBank/DDBJ whole genome shotgun (WGS) entry which is preliminary data.</text>
</comment>
<reference evidence="3 4" key="1">
    <citation type="submission" date="2019-07" db="EMBL/GenBank/DDBJ databases">
        <title>Draft genome sequence of Brevibacterium aurantiacum XU54 isolated from Xinjiang China.</title>
        <authorList>
            <person name="Xu X."/>
        </authorList>
    </citation>
    <scope>NUCLEOTIDE SEQUENCE [LARGE SCALE GENOMIC DNA]</scope>
    <source>
        <strain evidence="3 4">XU54</strain>
    </source>
</reference>
<dbReference type="PANTHER" id="PTHR48207">
    <property type="entry name" value="SUCCINATE--HYDROXYMETHYLGLUTARATE COA-TRANSFERASE"/>
    <property type="match status" value="1"/>
</dbReference>
<accession>A0A556C5U6</accession>
<evidence type="ECO:0000313" key="4">
    <source>
        <dbReference type="Proteomes" id="UP000316406"/>
    </source>
</evidence>
<evidence type="ECO:0000256" key="2">
    <source>
        <dbReference type="SAM" id="MobiDB-lite"/>
    </source>
</evidence>
<name>A0A556C5U6_BREAU</name>
<dbReference type="RefSeq" id="WP_143924073.1">
    <property type="nucleotide sequence ID" value="NZ_VLTK01000014.1"/>
</dbReference>
<gene>
    <name evidence="3" type="ORF">FO013_18675</name>
</gene>
<dbReference type="GO" id="GO:0008410">
    <property type="term" value="F:CoA-transferase activity"/>
    <property type="evidence" value="ECO:0007669"/>
    <property type="project" value="TreeGrafter"/>
</dbReference>
<dbReference type="InterPro" id="IPR044855">
    <property type="entry name" value="CoA-Trfase_III_dom3_sf"/>
</dbReference>
<dbReference type="OrthoDB" id="9797653at2"/>
<evidence type="ECO:0000256" key="1">
    <source>
        <dbReference type="ARBA" id="ARBA00022679"/>
    </source>
</evidence>
<dbReference type="PANTHER" id="PTHR48207:SF3">
    <property type="entry name" value="SUCCINATE--HYDROXYMETHYLGLUTARATE COA-TRANSFERASE"/>
    <property type="match status" value="1"/>
</dbReference>